<evidence type="ECO:0000313" key="1">
    <source>
        <dbReference type="EMBL" id="CAK9046607.1"/>
    </source>
</evidence>
<feature type="non-terminal residue" evidence="1">
    <location>
        <position position="289"/>
    </location>
</feature>
<accession>A0ABP0M791</accession>
<reference evidence="1 2" key="1">
    <citation type="submission" date="2024-02" db="EMBL/GenBank/DDBJ databases">
        <authorList>
            <person name="Chen Y."/>
            <person name="Shah S."/>
            <person name="Dougan E. K."/>
            <person name="Thang M."/>
            <person name="Chan C."/>
        </authorList>
    </citation>
    <scope>NUCLEOTIDE SEQUENCE [LARGE SCALE GENOMIC DNA]</scope>
</reference>
<dbReference type="Proteomes" id="UP001642464">
    <property type="component" value="Unassembled WGS sequence"/>
</dbReference>
<keyword evidence="2" id="KW-1185">Reference proteome</keyword>
<evidence type="ECO:0000313" key="2">
    <source>
        <dbReference type="Proteomes" id="UP001642464"/>
    </source>
</evidence>
<gene>
    <name evidence="1" type="ORF">SCF082_LOCUS26212</name>
</gene>
<protein>
    <submittedName>
        <fullName evidence="1">Uncharacterized protein</fullName>
    </submittedName>
</protein>
<name>A0ABP0M791_9DINO</name>
<organism evidence="1 2">
    <name type="scientific">Durusdinium trenchii</name>
    <dbReference type="NCBI Taxonomy" id="1381693"/>
    <lineage>
        <taxon>Eukaryota</taxon>
        <taxon>Sar</taxon>
        <taxon>Alveolata</taxon>
        <taxon>Dinophyceae</taxon>
        <taxon>Suessiales</taxon>
        <taxon>Symbiodiniaceae</taxon>
        <taxon>Durusdinium</taxon>
    </lineage>
</organism>
<comment type="caution">
    <text evidence="1">The sequence shown here is derived from an EMBL/GenBank/DDBJ whole genome shotgun (WGS) entry which is preliminary data.</text>
</comment>
<proteinExistence type="predicted"/>
<sequence length="289" mass="32683">MDEDRQDANQGVSVFALCPGQLNPERPLDYSKAGDVKLYKAATTPFNRDRLFDIESAGLMQFMMEVNNRANEHGWTDPNHGLCIITVTEGAATEKYDLTSQYGCVSIDQVIASDRLALQPGTRKAQNSMMLYQLLLGCLSTIGRNKVMTPEYQRKVKVNGFKSGNVLLKIVAEIARPQTPASVQMLRNNITMMSDKMTDFGQDIAKFNAYVIEQIQGLAAFGQVYDNIEYHLLQAYDLCTDQVFHTYLTKIKDEHETGEKSYSYDQIMRFALNKFNLMVQKNEWNPGKG</sequence>
<dbReference type="EMBL" id="CAXAMM010019869">
    <property type="protein sequence ID" value="CAK9046607.1"/>
    <property type="molecule type" value="Genomic_DNA"/>
</dbReference>